<evidence type="ECO:0000256" key="5">
    <source>
        <dbReference type="ARBA" id="ARBA00022833"/>
    </source>
</evidence>
<dbReference type="AlphaFoldDB" id="A0A9P7UQC6"/>
<evidence type="ECO:0000256" key="8">
    <source>
        <dbReference type="SAM" id="MobiDB-lite"/>
    </source>
</evidence>
<dbReference type="InterPro" id="IPR013087">
    <property type="entry name" value="Znf_C2H2_type"/>
</dbReference>
<dbReference type="FunFam" id="3.30.160.60:FF:000690">
    <property type="entry name" value="Zinc finger protein 354C"/>
    <property type="match status" value="1"/>
</dbReference>
<keyword evidence="11" id="KW-1185">Reference proteome</keyword>
<name>A0A9P7UQC6_9AGAR</name>
<feature type="domain" description="C2H2-type" evidence="9">
    <location>
        <begin position="205"/>
        <end position="232"/>
    </location>
</feature>
<dbReference type="PROSITE" id="PS00028">
    <property type="entry name" value="ZINC_FINGER_C2H2_1"/>
    <property type="match status" value="1"/>
</dbReference>
<dbReference type="SMART" id="SM00355">
    <property type="entry name" value="ZnF_C2H2"/>
    <property type="match status" value="2"/>
</dbReference>
<accession>A0A9P7UQC6</accession>
<proteinExistence type="predicted"/>
<keyword evidence="5" id="KW-0862">Zinc</keyword>
<gene>
    <name evidence="10" type="ORF">E1B28_009679</name>
</gene>
<keyword evidence="4 7" id="KW-0863">Zinc-finger</keyword>
<keyword evidence="6" id="KW-0539">Nucleus</keyword>
<protein>
    <recommendedName>
        <fullName evidence="9">C2H2-type domain-containing protein</fullName>
    </recommendedName>
</protein>
<evidence type="ECO:0000256" key="7">
    <source>
        <dbReference type="PROSITE-ProRule" id="PRU00042"/>
    </source>
</evidence>
<dbReference type="Pfam" id="PF00096">
    <property type="entry name" value="zf-C2H2"/>
    <property type="match status" value="2"/>
</dbReference>
<evidence type="ECO:0000256" key="2">
    <source>
        <dbReference type="ARBA" id="ARBA00022723"/>
    </source>
</evidence>
<dbReference type="InterPro" id="IPR036236">
    <property type="entry name" value="Znf_C2H2_sf"/>
</dbReference>
<organism evidence="10 11">
    <name type="scientific">Marasmius oreades</name>
    <name type="common">fairy-ring Marasmius</name>
    <dbReference type="NCBI Taxonomy" id="181124"/>
    <lineage>
        <taxon>Eukaryota</taxon>
        <taxon>Fungi</taxon>
        <taxon>Dikarya</taxon>
        <taxon>Basidiomycota</taxon>
        <taxon>Agaricomycotina</taxon>
        <taxon>Agaricomycetes</taxon>
        <taxon>Agaricomycetidae</taxon>
        <taxon>Agaricales</taxon>
        <taxon>Marasmiineae</taxon>
        <taxon>Marasmiaceae</taxon>
        <taxon>Marasmius</taxon>
    </lineage>
</organism>
<evidence type="ECO:0000256" key="3">
    <source>
        <dbReference type="ARBA" id="ARBA00022737"/>
    </source>
</evidence>
<dbReference type="GeneID" id="66078755"/>
<dbReference type="InterPro" id="IPR050331">
    <property type="entry name" value="Zinc_finger"/>
</dbReference>
<sequence length="405" mass="44713">MSVTATPPHHYSQRPTASYINFSSIDNYPTFQLPVDGDTTGGANAIQNFSDGSPQALHYLDHEYRSLFDSGEASTSASMPTLQHATGMTHPDYLARPFSDLYPEEIPPYQHLWFPPSTHDQPLEPPSSLLNSDPHSTRFPHKKSISPSRASTSTRLPTLSEMAVTLNPSAERPPPPPSMICVNEPNSVGVAPLGAECTLTRERRHACSMCHKRFDRPSTLRKHLLVHTGEKAFQCEACGRRFGVASNLNRHIRRCLLKPVNVVQDTTPSSTDGEDRSRRSSTTSPVAESLDPTITTTATRATSKSLNQKRRRRAPSPARWIPASLLNFNLEPPQKTASVPLPPVRPSEWDNEERDSFDENVGAAPYHPREWQYKPFLPGPGIASGFGSGRRSGGRGQMFGSLLVF</sequence>
<feature type="region of interest" description="Disordered" evidence="8">
    <location>
        <begin position="113"/>
        <end position="157"/>
    </location>
</feature>
<evidence type="ECO:0000256" key="4">
    <source>
        <dbReference type="ARBA" id="ARBA00022771"/>
    </source>
</evidence>
<evidence type="ECO:0000259" key="9">
    <source>
        <dbReference type="PROSITE" id="PS50157"/>
    </source>
</evidence>
<dbReference type="FunFam" id="3.30.160.60:FF:002212">
    <property type="entry name" value="Zinc finger protein 672"/>
    <property type="match status" value="1"/>
</dbReference>
<comment type="caution">
    <text evidence="10">The sequence shown here is derived from an EMBL/GenBank/DDBJ whole genome shotgun (WGS) entry which is preliminary data.</text>
</comment>
<dbReference type="GO" id="GO:0005634">
    <property type="term" value="C:nucleus"/>
    <property type="evidence" value="ECO:0007669"/>
    <property type="project" value="UniProtKB-SubCell"/>
</dbReference>
<dbReference type="Proteomes" id="UP001049176">
    <property type="component" value="Chromosome 6"/>
</dbReference>
<dbReference type="KEGG" id="more:E1B28_009679"/>
<evidence type="ECO:0000313" key="11">
    <source>
        <dbReference type="Proteomes" id="UP001049176"/>
    </source>
</evidence>
<feature type="compositionally biased region" description="Polar residues" evidence="8">
    <location>
        <begin position="145"/>
        <end position="157"/>
    </location>
</feature>
<dbReference type="PANTHER" id="PTHR16515:SF49">
    <property type="entry name" value="GASTRULA ZINC FINGER PROTEIN XLCGF49.1-LIKE-RELATED"/>
    <property type="match status" value="1"/>
</dbReference>
<keyword evidence="3" id="KW-0677">Repeat</keyword>
<dbReference type="EMBL" id="CM032186">
    <property type="protein sequence ID" value="KAG7090572.1"/>
    <property type="molecule type" value="Genomic_DNA"/>
</dbReference>
<reference evidence="10" key="1">
    <citation type="journal article" date="2021" name="Genome Biol. Evol.">
        <title>The assembled and annotated genome of the fairy-ring fungus Marasmius oreades.</title>
        <authorList>
            <person name="Hiltunen M."/>
            <person name="Ament-Velasquez S.L."/>
            <person name="Johannesson H."/>
        </authorList>
    </citation>
    <scope>NUCLEOTIDE SEQUENCE</scope>
    <source>
        <strain evidence="10">03SP1</strain>
    </source>
</reference>
<feature type="compositionally biased region" description="Low complexity" evidence="8">
    <location>
        <begin position="293"/>
        <end position="302"/>
    </location>
</feature>
<feature type="region of interest" description="Disordered" evidence="8">
    <location>
        <begin position="264"/>
        <end position="318"/>
    </location>
</feature>
<evidence type="ECO:0000313" key="10">
    <source>
        <dbReference type="EMBL" id="KAG7090572.1"/>
    </source>
</evidence>
<dbReference type="SUPFAM" id="SSF57667">
    <property type="entry name" value="beta-beta-alpha zinc fingers"/>
    <property type="match status" value="1"/>
</dbReference>
<feature type="domain" description="C2H2-type" evidence="9">
    <location>
        <begin position="233"/>
        <end position="253"/>
    </location>
</feature>
<evidence type="ECO:0000256" key="6">
    <source>
        <dbReference type="ARBA" id="ARBA00023242"/>
    </source>
</evidence>
<dbReference type="OrthoDB" id="654211at2759"/>
<dbReference type="PROSITE" id="PS50157">
    <property type="entry name" value="ZINC_FINGER_C2H2_2"/>
    <property type="match status" value="2"/>
</dbReference>
<dbReference type="PANTHER" id="PTHR16515">
    <property type="entry name" value="PR DOMAIN ZINC FINGER PROTEIN"/>
    <property type="match status" value="1"/>
</dbReference>
<comment type="subcellular location">
    <subcellularLocation>
        <location evidence="1">Nucleus</location>
    </subcellularLocation>
</comment>
<evidence type="ECO:0000256" key="1">
    <source>
        <dbReference type="ARBA" id="ARBA00004123"/>
    </source>
</evidence>
<keyword evidence="2" id="KW-0479">Metal-binding</keyword>
<dbReference type="Gene3D" id="3.30.160.60">
    <property type="entry name" value="Classic Zinc Finger"/>
    <property type="match status" value="2"/>
</dbReference>
<feature type="region of interest" description="Disordered" evidence="8">
    <location>
        <begin position="332"/>
        <end position="353"/>
    </location>
</feature>
<dbReference type="GO" id="GO:0010468">
    <property type="term" value="P:regulation of gene expression"/>
    <property type="evidence" value="ECO:0007669"/>
    <property type="project" value="TreeGrafter"/>
</dbReference>
<dbReference type="GO" id="GO:0008270">
    <property type="term" value="F:zinc ion binding"/>
    <property type="evidence" value="ECO:0007669"/>
    <property type="project" value="UniProtKB-KW"/>
</dbReference>
<dbReference type="RefSeq" id="XP_043007042.1">
    <property type="nucleotide sequence ID" value="XM_043154587.1"/>
</dbReference>